<dbReference type="FunCoup" id="A0A1D2VBS2">
    <property type="interactions" value="38"/>
</dbReference>
<dbReference type="EMBL" id="KV454488">
    <property type="protein sequence ID" value="ODV59002.1"/>
    <property type="molecule type" value="Genomic_DNA"/>
</dbReference>
<protein>
    <recommendedName>
        <fullName evidence="4 11">Protein PBN1</fullName>
    </recommendedName>
</protein>
<gene>
    <name evidence="12" type="ORF">ASCRUDRAFT_72087</name>
</gene>
<dbReference type="UniPathway" id="UPA00196"/>
<keyword evidence="10" id="KW-0325">Glycoprotein</keyword>
<evidence type="ECO:0000256" key="10">
    <source>
        <dbReference type="ARBA" id="ARBA00023180"/>
    </source>
</evidence>
<dbReference type="PANTHER" id="PTHR28533:SF1">
    <property type="entry name" value="PROTEIN PBN1"/>
    <property type="match status" value="1"/>
</dbReference>
<dbReference type="OrthoDB" id="5546453at2759"/>
<organism evidence="12 13">
    <name type="scientific">Ascoidea rubescens DSM 1968</name>
    <dbReference type="NCBI Taxonomy" id="1344418"/>
    <lineage>
        <taxon>Eukaryota</taxon>
        <taxon>Fungi</taxon>
        <taxon>Dikarya</taxon>
        <taxon>Ascomycota</taxon>
        <taxon>Saccharomycotina</taxon>
        <taxon>Saccharomycetes</taxon>
        <taxon>Ascoideaceae</taxon>
        <taxon>Ascoidea</taxon>
    </lineage>
</organism>
<dbReference type="AlphaFoldDB" id="A0A1D2VBS2"/>
<dbReference type="InParanoid" id="A0A1D2VBS2"/>
<comment type="similarity">
    <text evidence="3 11">Belongs to the PIGX family.</text>
</comment>
<dbReference type="GO" id="GO:1990529">
    <property type="term" value="C:glycosylphosphatidylinositol-mannosyltransferase I complex"/>
    <property type="evidence" value="ECO:0007669"/>
    <property type="project" value="TreeGrafter"/>
</dbReference>
<evidence type="ECO:0000256" key="1">
    <source>
        <dbReference type="ARBA" id="ARBA00004643"/>
    </source>
</evidence>
<evidence type="ECO:0000256" key="7">
    <source>
        <dbReference type="ARBA" id="ARBA00022824"/>
    </source>
</evidence>
<evidence type="ECO:0000256" key="3">
    <source>
        <dbReference type="ARBA" id="ARBA00010345"/>
    </source>
</evidence>
<dbReference type="RefSeq" id="XP_020045309.1">
    <property type="nucleotide sequence ID" value="XM_020192026.1"/>
</dbReference>
<evidence type="ECO:0000256" key="11">
    <source>
        <dbReference type="RuleBase" id="RU366056"/>
    </source>
</evidence>
<evidence type="ECO:0000313" key="13">
    <source>
        <dbReference type="Proteomes" id="UP000095038"/>
    </source>
</evidence>
<keyword evidence="5 11" id="KW-0337">GPI-anchor biosynthesis</keyword>
<keyword evidence="13" id="KW-1185">Reference proteome</keyword>
<comment type="pathway">
    <text evidence="2 11">Glycolipid biosynthesis; glycosylphosphatidylinositol-anchor biosynthesis.</text>
</comment>
<reference evidence="13" key="1">
    <citation type="submission" date="2016-05" db="EMBL/GenBank/DDBJ databases">
        <title>Comparative genomics of biotechnologically important yeasts.</title>
        <authorList>
            <consortium name="DOE Joint Genome Institute"/>
            <person name="Riley R."/>
            <person name="Haridas S."/>
            <person name="Wolfe K.H."/>
            <person name="Lopes M.R."/>
            <person name="Hittinger C.T."/>
            <person name="Goker M."/>
            <person name="Salamov A."/>
            <person name="Wisecaver J."/>
            <person name="Long T.M."/>
            <person name="Aerts A.L."/>
            <person name="Barry K."/>
            <person name="Choi C."/>
            <person name="Clum A."/>
            <person name="Coughlan A.Y."/>
            <person name="Deshpande S."/>
            <person name="Douglass A.P."/>
            <person name="Hanson S.J."/>
            <person name="Klenk H.-P."/>
            <person name="Labutti K."/>
            <person name="Lapidus A."/>
            <person name="Lindquist E."/>
            <person name="Lipzen A."/>
            <person name="Meier-Kolthoff J.P."/>
            <person name="Ohm R.A."/>
            <person name="Otillar R.P."/>
            <person name="Pangilinan J."/>
            <person name="Peng Y."/>
            <person name="Rokas A."/>
            <person name="Rosa C.A."/>
            <person name="Scheuner C."/>
            <person name="Sibirny A.A."/>
            <person name="Slot J.C."/>
            <person name="Stielow J.B."/>
            <person name="Sun H."/>
            <person name="Kurtzman C.P."/>
            <person name="Blackwell M."/>
            <person name="Grigoriev I.V."/>
            <person name="Jeffries T.W."/>
        </authorList>
    </citation>
    <scope>NUCLEOTIDE SEQUENCE [LARGE SCALE GENOMIC DNA]</scope>
    <source>
        <strain evidence="13">DSM 1968</strain>
    </source>
</reference>
<comment type="function">
    <text evidence="11">Required for proper folding and/or the stability of a subset of proteins in the endoplasmic reticulum. Component of glycosylphosphatidylinositol-mannosyltransferase 1 which transfers the first of the 4 mannoses in the GPI-anchor precursors during GPI-anchor biosynthesis. Probably acts by stabilizing the mannosyltransferase GPI14.</text>
</comment>
<dbReference type="Proteomes" id="UP000095038">
    <property type="component" value="Unassembled WGS sequence"/>
</dbReference>
<dbReference type="SMART" id="SM00780">
    <property type="entry name" value="PIG-X"/>
    <property type="match status" value="1"/>
</dbReference>
<feature type="transmembrane region" description="Helical" evidence="11">
    <location>
        <begin position="514"/>
        <end position="535"/>
    </location>
</feature>
<evidence type="ECO:0000256" key="8">
    <source>
        <dbReference type="ARBA" id="ARBA00022989"/>
    </source>
</evidence>
<dbReference type="PANTHER" id="PTHR28533">
    <property type="entry name" value="PROTEIN PBN1"/>
    <property type="match status" value="1"/>
</dbReference>
<evidence type="ECO:0000256" key="5">
    <source>
        <dbReference type="ARBA" id="ARBA00022502"/>
    </source>
</evidence>
<keyword evidence="7 11" id="KW-0256">Endoplasmic reticulum</keyword>
<evidence type="ECO:0000256" key="2">
    <source>
        <dbReference type="ARBA" id="ARBA00004687"/>
    </source>
</evidence>
<dbReference type="InterPro" id="IPR042322">
    <property type="entry name" value="Pbn1"/>
</dbReference>
<evidence type="ECO:0000313" key="12">
    <source>
        <dbReference type="EMBL" id="ODV59002.1"/>
    </source>
</evidence>
<dbReference type="InterPro" id="IPR013233">
    <property type="entry name" value="PIG-X/PBN1"/>
</dbReference>
<name>A0A1D2VBS2_9ASCO</name>
<dbReference type="GO" id="GO:0005789">
    <property type="term" value="C:endoplasmic reticulum membrane"/>
    <property type="evidence" value="ECO:0007669"/>
    <property type="project" value="UniProtKB-SubCell"/>
</dbReference>
<comment type="subcellular location">
    <subcellularLocation>
        <location evidence="11">Endoplasmic reticulum membrane</location>
        <topology evidence="11">Single-pass membrane protein</topology>
    </subcellularLocation>
    <subcellularLocation>
        <location evidence="1">Endoplasmic reticulum membrane</location>
        <topology evidence="1">Single-pass type III membrane protein</topology>
    </subcellularLocation>
</comment>
<dbReference type="GeneID" id="30965662"/>
<evidence type="ECO:0000256" key="4">
    <source>
        <dbReference type="ARBA" id="ARBA00020410"/>
    </source>
</evidence>
<dbReference type="GO" id="GO:0006506">
    <property type="term" value="P:GPI anchor biosynthetic process"/>
    <property type="evidence" value="ECO:0007669"/>
    <property type="project" value="UniProtKB-UniPathway"/>
</dbReference>
<sequence length="550" mass="64309">MSTIKQRITLLVDDKGDKKININDPLEGLVLSENKWFVPNGEYERQDRFVIPSSLIDLSKLSGIDKFSIEWSSFDETSKNSEVFSKNIPSGLNYYLKPKDGANASTSFDELFNFIDNNKNISIENFIQTPLSFQYHEDNNFEVPTEISKFISNLICDYDNQISSDRKKQYCLTKLNRDLLSISSFSIEYNGKFKDKNNMVITLYWPRINFNSMIMISEYIDKELGVFSIDKKLSIKYQDLVLLGFIDNLKIDDFNKNFPEKGIKKVRKTMVSIEPRHKFYREQNFESFFKQPNGLNEKHHVIISDFSNEAPMNKEIFDCELFLYYETNKEIFFDKYQLVENSKKENYKLVGLWGESDLEKPVYSIDKWGSIGLFQADINKKNSIEIPLHFRYLEPSLNSSNSNKHFMKKPEVFWACELSIDKLNKFYAEQNDNLKVSDYEELVEKYQKTYSKRNPLDLKSELNYESFFTDNTIFFHLKSGAVNETTHSAETLTEGGYLVDEYSLPVPKFNDISIVRIVTSIVMVLSFGFIFAKLITNRRKMLVKASKKQN</sequence>
<evidence type="ECO:0000256" key="6">
    <source>
        <dbReference type="ARBA" id="ARBA00022692"/>
    </source>
</evidence>
<keyword evidence="9 11" id="KW-0472">Membrane</keyword>
<dbReference type="Pfam" id="PF08320">
    <property type="entry name" value="PIG-X"/>
    <property type="match status" value="1"/>
</dbReference>
<evidence type="ECO:0000256" key="9">
    <source>
        <dbReference type="ARBA" id="ARBA00023136"/>
    </source>
</evidence>
<dbReference type="STRING" id="1344418.A0A1D2VBS2"/>
<keyword evidence="8 11" id="KW-1133">Transmembrane helix</keyword>
<dbReference type="GO" id="GO:0000030">
    <property type="term" value="F:mannosyltransferase activity"/>
    <property type="evidence" value="ECO:0007669"/>
    <property type="project" value="TreeGrafter"/>
</dbReference>
<proteinExistence type="inferred from homology"/>
<accession>A0A1D2VBS2</accession>
<keyword evidence="6 11" id="KW-0812">Transmembrane</keyword>